<evidence type="ECO:0000313" key="3">
    <source>
        <dbReference type="EMBL" id="KAL2643839.1"/>
    </source>
</evidence>
<keyword evidence="1" id="KW-1133">Transmembrane helix</keyword>
<dbReference type="InterPro" id="IPR013103">
    <property type="entry name" value="RVT_2"/>
</dbReference>
<dbReference type="EMBL" id="JBHFFA010000002">
    <property type="protein sequence ID" value="KAL2643839.1"/>
    <property type="molecule type" value="Genomic_DNA"/>
</dbReference>
<dbReference type="AlphaFoldDB" id="A0ABD1Z8Y9"/>
<feature type="domain" description="Reverse transcriptase Ty1/copia-type" evidence="2">
    <location>
        <begin position="53"/>
        <end position="133"/>
    </location>
</feature>
<protein>
    <recommendedName>
        <fullName evidence="2">Reverse transcriptase Ty1/copia-type domain-containing protein</fullName>
    </recommendedName>
</protein>
<accession>A0ABD1Z8Y9</accession>
<reference evidence="3 4" key="1">
    <citation type="submission" date="2024-09" db="EMBL/GenBank/DDBJ databases">
        <title>Chromosome-scale assembly of Riccia fluitans.</title>
        <authorList>
            <person name="Paukszto L."/>
            <person name="Sawicki J."/>
            <person name="Karawczyk K."/>
            <person name="Piernik-Szablinska J."/>
            <person name="Szczecinska M."/>
            <person name="Mazdziarz M."/>
        </authorList>
    </citation>
    <scope>NUCLEOTIDE SEQUENCE [LARGE SCALE GENOMIC DNA]</scope>
    <source>
        <strain evidence="3">Rf_01</strain>
        <tissue evidence="3">Aerial parts of the thallus</tissue>
    </source>
</reference>
<dbReference type="Proteomes" id="UP001605036">
    <property type="component" value="Unassembled WGS sequence"/>
</dbReference>
<keyword evidence="1" id="KW-0812">Transmembrane</keyword>
<evidence type="ECO:0000256" key="1">
    <source>
        <dbReference type="SAM" id="Phobius"/>
    </source>
</evidence>
<keyword evidence="1" id="KW-0472">Membrane</keyword>
<evidence type="ECO:0000313" key="4">
    <source>
        <dbReference type="Proteomes" id="UP001605036"/>
    </source>
</evidence>
<comment type="caution">
    <text evidence="3">The sequence shown here is derived from an EMBL/GenBank/DDBJ whole genome shotgun (WGS) entry which is preliminary data.</text>
</comment>
<evidence type="ECO:0000259" key="2">
    <source>
        <dbReference type="Pfam" id="PF07727"/>
    </source>
</evidence>
<proteinExistence type="predicted"/>
<sequence>MWVYKRKEGSGADKKIFKAKLVAKGFTQWKGVDYSEVFTPIAKYLTIWLLLSLVLLYVDNMLIAAKDKSEVEKIKIQLSVEFSMKDLDPAKCILGMEIQRDVKGGRLWLTQGNYAKKVLERFNMLDAKPVGTPWRITSSINSQQSFVL</sequence>
<gene>
    <name evidence="3" type="ORF">R1flu_011426</name>
</gene>
<name>A0ABD1Z8Y9_9MARC</name>
<keyword evidence="4" id="KW-1185">Reference proteome</keyword>
<dbReference type="Pfam" id="PF07727">
    <property type="entry name" value="RVT_2"/>
    <property type="match status" value="1"/>
</dbReference>
<feature type="transmembrane region" description="Helical" evidence="1">
    <location>
        <begin position="41"/>
        <end position="58"/>
    </location>
</feature>
<organism evidence="3 4">
    <name type="scientific">Riccia fluitans</name>
    <dbReference type="NCBI Taxonomy" id="41844"/>
    <lineage>
        <taxon>Eukaryota</taxon>
        <taxon>Viridiplantae</taxon>
        <taxon>Streptophyta</taxon>
        <taxon>Embryophyta</taxon>
        <taxon>Marchantiophyta</taxon>
        <taxon>Marchantiopsida</taxon>
        <taxon>Marchantiidae</taxon>
        <taxon>Marchantiales</taxon>
        <taxon>Ricciaceae</taxon>
        <taxon>Riccia</taxon>
    </lineage>
</organism>